<feature type="domain" description="PAZ" evidence="3">
    <location>
        <begin position="371"/>
        <end position="476"/>
    </location>
</feature>
<protein>
    <submittedName>
        <fullName evidence="5">Translation initiation factor 2C-like protein</fullName>
    </submittedName>
</protein>
<feature type="compositionally biased region" description="Low complexity" evidence="2">
    <location>
        <begin position="23"/>
        <end position="39"/>
    </location>
</feature>
<evidence type="ECO:0000256" key="2">
    <source>
        <dbReference type="SAM" id="MobiDB-lite"/>
    </source>
</evidence>
<dbReference type="InterPro" id="IPR045246">
    <property type="entry name" value="Piwi_ago-like"/>
</dbReference>
<dbReference type="PROSITE" id="PS50822">
    <property type="entry name" value="PIWI"/>
    <property type="match status" value="1"/>
</dbReference>
<keyword evidence="6" id="KW-1185">Reference proteome</keyword>
<comment type="similarity">
    <text evidence="1">Belongs to the argonaute family.</text>
</comment>
<dbReference type="STRING" id="1965070.A0A3S3PIH0"/>
<feature type="domain" description="Piwi" evidence="4">
    <location>
        <begin position="631"/>
        <end position="950"/>
    </location>
</feature>
<dbReference type="GO" id="GO:0003723">
    <property type="term" value="F:RNA binding"/>
    <property type="evidence" value="ECO:0007669"/>
    <property type="project" value="InterPro"/>
</dbReference>
<keyword evidence="5" id="KW-0648">Protein biosynthesis</keyword>
<dbReference type="Gene3D" id="3.40.50.2300">
    <property type="match status" value="1"/>
</dbReference>
<feature type="compositionally biased region" description="Gly residues" evidence="2">
    <location>
        <begin position="1"/>
        <end position="18"/>
    </location>
</feature>
<dbReference type="SMART" id="SM00949">
    <property type="entry name" value="PAZ"/>
    <property type="match status" value="1"/>
</dbReference>
<dbReference type="EMBL" id="NCKU01001083">
    <property type="protein sequence ID" value="RWS13137.1"/>
    <property type="molecule type" value="Genomic_DNA"/>
</dbReference>
<name>A0A3S3PIH0_9ACAR</name>
<dbReference type="InterPro" id="IPR003165">
    <property type="entry name" value="Piwi"/>
</dbReference>
<dbReference type="Pfam" id="PF02171">
    <property type="entry name" value="Piwi"/>
    <property type="match status" value="1"/>
</dbReference>
<dbReference type="PANTHER" id="PTHR22891">
    <property type="entry name" value="EUKARYOTIC TRANSLATION INITIATION FACTOR 2C"/>
    <property type="match status" value="1"/>
</dbReference>
<feature type="non-terminal residue" evidence="5">
    <location>
        <position position="1"/>
    </location>
</feature>
<evidence type="ECO:0000259" key="3">
    <source>
        <dbReference type="PROSITE" id="PS50821"/>
    </source>
</evidence>
<dbReference type="AlphaFoldDB" id="A0A3S3PIH0"/>
<proteinExistence type="inferred from homology"/>
<sequence length="999" mass="115076">RGYRGSPGQGRGYSPGRGRGCRSGESGDSGSEPGTPRRGAFGGPGARQGPRQEMLQYLPRFPTENLNVQEVEHRARADSQFVNRPNFAKKFTSTMTLVSNHFLLKLSESETIVYHYDVTVRAVPRDVQIADERNNDYLEQLAQRLDADERDGNRRLKRLTRAQNRKVILQLVQQESKRDKLFWSFSNNRRITPVYDGMKNMFTVSQLNEIGVQRETKVHRVVHVADDESPNGEGIFLVTIQVTGSEEEDSECEVNLGEISNYYQGDTDVFPIHAVTALNIILRYGPSLNRIAIGPNSLYAINAPRISLDFGKEFAFGHYQSVRPIANGMSIVIDRTASAFVQNFEGDSLISYIKTLLSKMVREGQGVTSQDVINLMNPQNPHRDYIGKELRKIHIYTTHFGYKRVYKNFYAISTRPADNLWFDIELDEGGRKQITVQQYFKDRYKRDLQYPQFPCLNFGNERRDIYIPLELCFLVRDQHVRGKLDKEQNSKMIRETAGTPFDRFLEIQKSATEIRNESANYLREFDIDIDLQPVRTVGKILRPPMLTYGNRQVDPPAGKWNMDNLKLFRGASLTTWAAINFTRDTKFNEFLKRLVDMAITMGLQATMPIQTFTLRNGNEVPNALKTIEKPTFIFWLQFPDDRLYAKMKQFCGQQNGIPTQCLLFPTYKRATSPQILANLILKINTKLGGVNQLLSNPPPVLKKKGVMILGADVTHSAPADTIEKFFVSTVGSRYEASIAALCGSFDDKYFNYYTSVRVQKKERDEMIDRLGDMFEDIVKFYYKENNQLPQSLIFYRDGVSEGQFEIVLREEFNKLKNKFDEISQRLKQSFRPKVTFIIVQKRHHTRLRPQHPEQGQGKMQNIKAGTLVDTSIIHPRDWDYFLASHEGIQGTSRPTHYYVLKDENQFSSDELYHLTYYLCHTYAKATRSISIPSPVQYAHLAAFRARHHIIASDRVQQRGQQQPRDETPEQREQRFVTLVENLNARISVPASLRQKMYFC</sequence>
<dbReference type="GO" id="GO:0003743">
    <property type="term" value="F:translation initiation factor activity"/>
    <property type="evidence" value="ECO:0007669"/>
    <property type="project" value="UniProtKB-KW"/>
</dbReference>
<dbReference type="InterPro" id="IPR036397">
    <property type="entry name" value="RNaseH_sf"/>
</dbReference>
<dbReference type="SMART" id="SM00950">
    <property type="entry name" value="Piwi"/>
    <property type="match status" value="1"/>
</dbReference>
<comment type="caution">
    <text evidence="5">The sequence shown here is derived from an EMBL/GenBank/DDBJ whole genome shotgun (WGS) entry which is preliminary data.</text>
</comment>
<dbReference type="OrthoDB" id="6496092at2759"/>
<dbReference type="InterPro" id="IPR014811">
    <property type="entry name" value="ArgoL1"/>
</dbReference>
<evidence type="ECO:0000256" key="1">
    <source>
        <dbReference type="RuleBase" id="RU361178"/>
    </source>
</evidence>
<gene>
    <name evidence="5" type="ORF">B4U79_10186</name>
</gene>
<feature type="non-terminal residue" evidence="5">
    <location>
        <position position="999"/>
    </location>
</feature>
<dbReference type="SUPFAM" id="SSF53098">
    <property type="entry name" value="Ribonuclease H-like"/>
    <property type="match status" value="1"/>
</dbReference>
<reference evidence="5 6" key="1">
    <citation type="journal article" date="2018" name="Gigascience">
        <title>Genomes of trombidid mites reveal novel predicted allergens and laterally-transferred genes associated with secondary metabolism.</title>
        <authorList>
            <person name="Dong X."/>
            <person name="Chaisiri K."/>
            <person name="Xia D."/>
            <person name="Armstrong S.D."/>
            <person name="Fang Y."/>
            <person name="Donnelly M.J."/>
            <person name="Kadowaki T."/>
            <person name="McGarry J.W."/>
            <person name="Darby A.C."/>
            <person name="Makepeace B.L."/>
        </authorList>
    </citation>
    <scope>NUCLEOTIDE SEQUENCE [LARGE SCALE GENOMIC DNA]</scope>
    <source>
        <strain evidence="5">UoL-WK</strain>
    </source>
</reference>
<dbReference type="SUPFAM" id="SSF101690">
    <property type="entry name" value="PAZ domain"/>
    <property type="match status" value="1"/>
</dbReference>
<dbReference type="Pfam" id="PF02170">
    <property type="entry name" value="PAZ"/>
    <property type="match status" value="1"/>
</dbReference>
<dbReference type="SMART" id="SM01163">
    <property type="entry name" value="DUF1785"/>
    <property type="match status" value="1"/>
</dbReference>
<dbReference type="Gene3D" id="3.30.420.10">
    <property type="entry name" value="Ribonuclease H-like superfamily/Ribonuclease H"/>
    <property type="match status" value="1"/>
</dbReference>
<feature type="region of interest" description="Disordered" evidence="2">
    <location>
        <begin position="1"/>
        <end position="50"/>
    </location>
</feature>
<dbReference type="InterPro" id="IPR012337">
    <property type="entry name" value="RNaseH-like_sf"/>
</dbReference>
<accession>A0A3S3PIH0</accession>
<dbReference type="PROSITE" id="PS50821">
    <property type="entry name" value="PAZ"/>
    <property type="match status" value="1"/>
</dbReference>
<dbReference type="InterPro" id="IPR032474">
    <property type="entry name" value="Argonaute_N"/>
</dbReference>
<dbReference type="InterPro" id="IPR036085">
    <property type="entry name" value="PAZ_dom_sf"/>
</dbReference>
<keyword evidence="5" id="KW-0396">Initiation factor</keyword>
<dbReference type="Proteomes" id="UP000285301">
    <property type="component" value="Unassembled WGS sequence"/>
</dbReference>
<evidence type="ECO:0000259" key="4">
    <source>
        <dbReference type="PROSITE" id="PS50822"/>
    </source>
</evidence>
<dbReference type="Pfam" id="PF08699">
    <property type="entry name" value="ArgoL1"/>
    <property type="match status" value="1"/>
</dbReference>
<dbReference type="InterPro" id="IPR003100">
    <property type="entry name" value="PAZ_dom"/>
</dbReference>
<dbReference type="CDD" id="cd02846">
    <property type="entry name" value="PAZ_argonaute_like"/>
    <property type="match status" value="1"/>
</dbReference>
<dbReference type="CDD" id="cd04657">
    <property type="entry name" value="Piwi_ago-like"/>
    <property type="match status" value="1"/>
</dbReference>
<evidence type="ECO:0000313" key="5">
    <source>
        <dbReference type="EMBL" id="RWS13137.1"/>
    </source>
</evidence>
<organism evidence="5 6">
    <name type="scientific">Dinothrombium tinctorium</name>
    <dbReference type="NCBI Taxonomy" id="1965070"/>
    <lineage>
        <taxon>Eukaryota</taxon>
        <taxon>Metazoa</taxon>
        <taxon>Ecdysozoa</taxon>
        <taxon>Arthropoda</taxon>
        <taxon>Chelicerata</taxon>
        <taxon>Arachnida</taxon>
        <taxon>Acari</taxon>
        <taxon>Acariformes</taxon>
        <taxon>Trombidiformes</taxon>
        <taxon>Prostigmata</taxon>
        <taxon>Anystina</taxon>
        <taxon>Parasitengona</taxon>
        <taxon>Trombidioidea</taxon>
        <taxon>Trombidiidae</taxon>
        <taxon>Dinothrombium</taxon>
    </lineage>
</organism>
<dbReference type="GO" id="GO:0034587">
    <property type="term" value="P:piRNA processing"/>
    <property type="evidence" value="ECO:0007669"/>
    <property type="project" value="UniProtKB-ARBA"/>
</dbReference>
<dbReference type="Pfam" id="PF16486">
    <property type="entry name" value="ArgoN"/>
    <property type="match status" value="1"/>
</dbReference>
<evidence type="ECO:0000313" key="6">
    <source>
        <dbReference type="Proteomes" id="UP000285301"/>
    </source>
</evidence>
<dbReference type="Gene3D" id="2.170.260.10">
    <property type="entry name" value="paz domain"/>
    <property type="match status" value="1"/>
</dbReference>